<dbReference type="EMBL" id="JASCZI010211505">
    <property type="protein sequence ID" value="MED6193377.1"/>
    <property type="molecule type" value="Genomic_DNA"/>
</dbReference>
<dbReference type="PANTHER" id="PTHR33144:SF45">
    <property type="entry name" value="TRANSPOSASE TNP1_EN_SPM-LIKE DOMAIN-CONTAINING PROTEIN"/>
    <property type="match status" value="1"/>
</dbReference>
<gene>
    <name evidence="3" type="ORF">PIB30_018719</name>
</gene>
<protein>
    <recommendedName>
        <fullName evidence="5">Transposase, Ptta/En/Spm, plant</fullName>
    </recommendedName>
</protein>
<comment type="caution">
    <text evidence="3">The sequence shown here is derived from an EMBL/GenBank/DDBJ whole genome shotgun (WGS) entry which is preliminary data.</text>
</comment>
<feature type="region of interest" description="Disordered" evidence="2">
    <location>
        <begin position="1"/>
        <end position="51"/>
    </location>
</feature>
<feature type="coiled-coil region" evidence="1">
    <location>
        <begin position="302"/>
        <end position="346"/>
    </location>
</feature>
<evidence type="ECO:0000256" key="1">
    <source>
        <dbReference type="SAM" id="Coils"/>
    </source>
</evidence>
<accession>A0ABU6X6Y0</accession>
<evidence type="ECO:0008006" key="5">
    <source>
        <dbReference type="Google" id="ProtNLM"/>
    </source>
</evidence>
<dbReference type="Proteomes" id="UP001341840">
    <property type="component" value="Unassembled WGS sequence"/>
</dbReference>
<keyword evidence="1" id="KW-0175">Coiled coil</keyword>
<organism evidence="3 4">
    <name type="scientific">Stylosanthes scabra</name>
    <dbReference type="NCBI Taxonomy" id="79078"/>
    <lineage>
        <taxon>Eukaryota</taxon>
        <taxon>Viridiplantae</taxon>
        <taxon>Streptophyta</taxon>
        <taxon>Embryophyta</taxon>
        <taxon>Tracheophyta</taxon>
        <taxon>Spermatophyta</taxon>
        <taxon>Magnoliopsida</taxon>
        <taxon>eudicotyledons</taxon>
        <taxon>Gunneridae</taxon>
        <taxon>Pentapetalae</taxon>
        <taxon>rosids</taxon>
        <taxon>fabids</taxon>
        <taxon>Fabales</taxon>
        <taxon>Fabaceae</taxon>
        <taxon>Papilionoideae</taxon>
        <taxon>50 kb inversion clade</taxon>
        <taxon>dalbergioids sensu lato</taxon>
        <taxon>Dalbergieae</taxon>
        <taxon>Pterocarpus clade</taxon>
        <taxon>Stylosanthes</taxon>
    </lineage>
</organism>
<dbReference type="PANTHER" id="PTHR33144">
    <property type="entry name" value="OS10G0409366 PROTEIN-RELATED"/>
    <property type="match status" value="1"/>
</dbReference>
<sequence>MPRRPRYPKISNLATSKQHPHEEAPVASSIQWDDPPISSAGGGVPAATSCRPFHPPRKPWLVHNRLFEASDAGNCRGRRNANHRLVNVFETDGTIKEKTLTVAQAMKPSHGTKVILSLNQYGQPIDDDAALLSRVLGVVGSNFDNFPIFEENWRVMSTKESVYNDILKKEARNRLWHEYYDSRKSLDQNVLKHPRGVNTNDWRRFLMYHLRPDTQEKLREPIEAAIHSHRRFQKPSESRQQGRAVSRGEVWMMTHKKNDGSYIHEDARGVFGKEHSCRVRGIGFGPIPSELFGSNSQQPDEGDQAQETRRVLEELQAELRAEKLKRQAIENEVTSKKVKRQKMENALRYLIQQQVGNLPADIIDG</sequence>
<keyword evidence="4" id="KW-1185">Reference proteome</keyword>
<proteinExistence type="predicted"/>
<name>A0ABU6X6Y0_9FABA</name>
<evidence type="ECO:0000256" key="2">
    <source>
        <dbReference type="SAM" id="MobiDB-lite"/>
    </source>
</evidence>
<evidence type="ECO:0000313" key="3">
    <source>
        <dbReference type="EMBL" id="MED6193377.1"/>
    </source>
</evidence>
<evidence type="ECO:0000313" key="4">
    <source>
        <dbReference type="Proteomes" id="UP001341840"/>
    </source>
</evidence>
<reference evidence="3 4" key="1">
    <citation type="journal article" date="2023" name="Plants (Basel)">
        <title>Bridging the Gap: Combining Genomics and Transcriptomics Approaches to Understand Stylosanthes scabra, an Orphan Legume from the Brazilian Caatinga.</title>
        <authorList>
            <person name="Ferreira-Neto J.R.C."/>
            <person name="da Silva M.D."/>
            <person name="Binneck E."/>
            <person name="de Melo N.F."/>
            <person name="da Silva R.H."/>
            <person name="de Melo A.L.T.M."/>
            <person name="Pandolfi V."/>
            <person name="Bustamante F.O."/>
            <person name="Brasileiro-Vidal A.C."/>
            <person name="Benko-Iseppon A.M."/>
        </authorList>
    </citation>
    <scope>NUCLEOTIDE SEQUENCE [LARGE SCALE GENOMIC DNA]</scope>
    <source>
        <tissue evidence="3">Leaves</tissue>
    </source>
</reference>